<sequence>MLSVYTRAQIAIAVLHDLSSSKVLQPVKFLLQNEEWKDLLNKLEKVQLIRLLPNKETRILFSYEFSRPLLQISLLNVLQTINIATYRYTSVSRNYHTLVWLLKHKAKKGGAK</sequence>
<evidence type="ECO:0000313" key="2">
    <source>
        <dbReference type="Proteomes" id="UP000028134"/>
    </source>
</evidence>
<organism evidence="1 2">
    <name type="scientific">Phocaeicola vulgatus str. 3775 SL</name>
    <name type="common">B</name>
    <name type="synonym">iv</name>
    <dbReference type="NCBI Taxonomy" id="1339350"/>
    <lineage>
        <taxon>Bacteria</taxon>
        <taxon>Pseudomonadati</taxon>
        <taxon>Bacteroidota</taxon>
        <taxon>Bacteroidia</taxon>
        <taxon>Bacteroidales</taxon>
        <taxon>Bacteroidaceae</taxon>
        <taxon>Phocaeicola</taxon>
    </lineage>
</organism>
<accession>A0A078R556</accession>
<dbReference type="EMBL" id="JNHI01000014">
    <property type="protein sequence ID" value="KDS30533.1"/>
    <property type="molecule type" value="Genomic_DNA"/>
</dbReference>
<reference evidence="1 2" key="1">
    <citation type="submission" date="2014-04" db="EMBL/GenBank/DDBJ databases">
        <authorList>
            <person name="Sears C."/>
            <person name="Carroll K."/>
            <person name="Sack B.R."/>
            <person name="Qadri F."/>
            <person name="Myers L.L."/>
            <person name="Chung G.-T."/>
            <person name="Escheverria P."/>
            <person name="Fraser C.M."/>
            <person name="Sadzewicz L."/>
            <person name="Shefchek K.A."/>
            <person name="Tallon L."/>
            <person name="Das S.P."/>
            <person name="Daugherty S."/>
            <person name="Mongodin E.F."/>
        </authorList>
    </citation>
    <scope>NUCLEOTIDE SEQUENCE [LARGE SCALE GENOMIC DNA]</scope>
    <source>
        <strain evidence="2">3775 SL(B) 10 (iv)</strain>
    </source>
</reference>
<gene>
    <name evidence="1" type="ORF">M097_2562</name>
</gene>
<evidence type="ECO:0000313" key="1">
    <source>
        <dbReference type="EMBL" id="KDS30533.1"/>
    </source>
</evidence>
<dbReference type="PATRIC" id="fig|1339350.3.peg.2454"/>
<protein>
    <submittedName>
        <fullName evidence="1">Uncharacterized protein</fullName>
    </submittedName>
</protein>
<name>A0A078R556_PHOVU</name>
<comment type="caution">
    <text evidence="1">The sequence shown here is derived from an EMBL/GenBank/DDBJ whole genome shotgun (WGS) entry which is preliminary data.</text>
</comment>
<proteinExistence type="predicted"/>
<dbReference type="Proteomes" id="UP000028134">
    <property type="component" value="Unassembled WGS sequence"/>
</dbReference>
<dbReference type="AlphaFoldDB" id="A0A078R556"/>